<organism evidence="2 3">
    <name type="scientific">Dokdonella immobilis</name>
    <dbReference type="NCBI Taxonomy" id="578942"/>
    <lineage>
        <taxon>Bacteria</taxon>
        <taxon>Pseudomonadati</taxon>
        <taxon>Pseudomonadota</taxon>
        <taxon>Gammaproteobacteria</taxon>
        <taxon>Lysobacterales</taxon>
        <taxon>Rhodanobacteraceae</taxon>
        <taxon>Dokdonella</taxon>
    </lineage>
</organism>
<proteinExistence type="predicted"/>
<dbReference type="Proteomes" id="UP000198575">
    <property type="component" value="Unassembled WGS sequence"/>
</dbReference>
<dbReference type="STRING" id="578942.SAMN05216289_12825"/>
<sequence length="239" mass="27165">MSYVFDPVRLQQLSAMQADTYRSATPYPHAVIDDFLRPECAKELSTCFPRPEDDIGWDYFGAEHFEVKMGCSHEQRFPQALRSALHDLNSGPFVDFLEKLTGIGHLLPDPHMVGGGIHLTRQGGHLGIHADFNWHERLQAHRRLNVLIYLTPDWTSALGGELELWDRQAKACQRIVEPLFNRAVIFSTRSDSFHGHPNHWKSATVHRQSIALYYYTAQAEAGAAVRPPHSTLYKGLHLD</sequence>
<reference evidence="2 3" key="1">
    <citation type="submission" date="2016-10" db="EMBL/GenBank/DDBJ databases">
        <authorList>
            <person name="de Groot N.N."/>
        </authorList>
    </citation>
    <scope>NUCLEOTIDE SEQUENCE [LARGE SCALE GENOMIC DNA]</scope>
    <source>
        <strain evidence="2 3">CGMCC 1.7659</strain>
    </source>
</reference>
<evidence type="ECO:0000313" key="3">
    <source>
        <dbReference type="Proteomes" id="UP000198575"/>
    </source>
</evidence>
<evidence type="ECO:0000313" key="2">
    <source>
        <dbReference type="EMBL" id="SFN52885.1"/>
    </source>
</evidence>
<accession>A0A1I4ZRI0</accession>
<dbReference type="OrthoDB" id="9783171at2"/>
<name>A0A1I4ZRI0_9GAMM</name>
<dbReference type="Gene3D" id="2.60.120.620">
    <property type="entry name" value="q2cbj1_9rhob like domain"/>
    <property type="match status" value="1"/>
</dbReference>
<protein>
    <submittedName>
        <fullName evidence="2">2OG-Fe(II) oxygenase superfamily protein</fullName>
    </submittedName>
</protein>
<evidence type="ECO:0000259" key="1">
    <source>
        <dbReference type="Pfam" id="PF13640"/>
    </source>
</evidence>
<dbReference type="Pfam" id="PF13640">
    <property type="entry name" value="2OG-FeII_Oxy_3"/>
    <property type="match status" value="1"/>
</dbReference>
<dbReference type="InterPro" id="IPR044862">
    <property type="entry name" value="Pro_4_hyd_alph_FE2OG_OXY"/>
</dbReference>
<gene>
    <name evidence="2" type="ORF">SAMN05216289_12825</name>
</gene>
<dbReference type="RefSeq" id="WP_092409686.1">
    <property type="nucleotide sequence ID" value="NZ_FOVF01000028.1"/>
</dbReference>
<feature type="domain" description="Prolyl 4-hydroxylase alpha subunit Fe(2+) 2OG dioxygenase" evidence="1">
    <location>
        <begin position="118"/>
        <end position="215"/>
    </location>
</feature>
<dbReference type="AlphaFoldDB" id="A0A1I4ZRI0"/>
<dbReference type="EMBL" id="FOVF01000028">
    <property type="protein sequence ID" value="SFN52885.1"/>
    <property type="molecule type" value="Genomic_DNA"/>
</dbReference>
<keyword evidence="3" id="KW-1185">Reference proteome</keyword>